<protein>
    <submittedName>
        <fullName evidence="1">Uncharacterized protein</fullName>
    </submittedName>
</protein>
<evidence type="ECO:0000313" key="1">
    <source>
        <dbReference type="EMBL" id="MBM3275553.1"/>
    </source>
</evidence>
<dbReference type="EMBL" id="VGJX01000624">
    <property type="protein sequence ID" value="MBM3275553.1"/>
    <property type="molecule type" value="Genomic_DNA"/>
</dbReference>
<evidence type="ECO:0000313" key="2">
    <source>
        <dbReference type="Proteomes" id="UP000703893"/>
    </source>
</evidence>
<sequence length="185" mass="19914">MNDRIMWAMAGLLAALVVGGVVLDRVTAPQGTTGSLSEVLPAARARARIWSPHAALVGVEGRDLVDGRNGDRGAWEFAFVDASRQGRYAEVVLGRNVLVLRERTAPPEAVTGGPYEDNAFRDTPELAGRLVAYGMRRHAPATFSLEASPSAPPAFRVDTAGRLAATWWVDAKSGDLLDYRTERGK</sequence>
<comment type="caution">
    <text evidence="1">The sequence shown here is derived from an EMBL/GenBank/DDBJ whole genome shotgun (WGS) entry which is preliminary data.</text>
</comment>
<name>A0A938BNM8_9BACT</name>
<gene>
    <name evidence="1" type="ORF">FJZ00_10385</name>
</gene>
<dbReference type="Proteomes" id="UP000703893">
    <property type="component" value="Unassembled WGS sequence"/>
</dbReference>
<proteinExistence type="predicted"/>
<dbReference type="AlphaFoldDB" id="A0A938BNM8"/>
<organism evidence="1 2">
    <name type="scientific">Candidatus Tanganyikabacteria bacterium</name>
    <dbReference type="NCBI Taxonomy" id="2961651"/>
    <lineage>
        <taxon>Bacteria</taxon>
        <taxon>Bacillati</taxon>
        <taxon>Candidatus Sericytochromatia</taxon>
        <taxon>Candidatus Tanganyikabacteria</taxon>
    </lineage>
</organism>
<accession>A0A938BNM8</accession>
<reference evidence="1 2" key="1">
    <citation type="submission" date="2019-03" db="EMBL/GenBank/DDBJ databases">
        <title>Lake Tanganyika Metagenome-Assembled Genomes (MAGs).</title>
        <authorList>
            <person name="Tran P."/>
        </authorList>
    </citation>
    <scope>NUCLEOTIDE SEQUENCE [LARGE SCALE GENOMIC DNA]</scope>
    <source>
        <strain evidence="1">K_DeepCast_65m_m2_236</strain>
    </source>
</reference>